<dbReference type="PANTHER" id="PTHR48100">
    <property type="entry name" value="BROAD-SPECIFICITY PHOSPHATASE YOR283W-RELATED"/>
    <property type="match status" value="1"/>
</dbReference>
<comment type="caution">
    <text evidence="5">The sequence shown here is derived from an EMBL/GenBank/DDBJ whole genome shotgun (WGS) entry which is preliminary data.</text>
</comment>
<proteinExistence type="predicted"/>
<dbReference type="PIRSF" id="PIRSF000709">
    <property type="entry name" value="6PFK_2-Ptase"/>
    <property type="match status" value="1"/>
</dbReference>
<dbReference type="PANTHER" id="PTHR48100:SF1">
    <property type="entry name" value="HISTIDINE PHOSPHATASE FAMILY PROTEIN-RELATED"/>
    <property type="match status" value="1"/>
</dbReference>
<dbReference type="CDD" id="cd07067">
    <property type="entry name" value="HP_PGM_like"/>
    <property type="match status" value="1"/>
</dbReference>
<dbReference type="SMART" id="SM00855">
    <property type="entry name" value="PGAM"/>
    <property type="match status" value="1"/>
</dbReference>
<keyword evidence="6" id="KW-1185">Reference proteome</keyword>
<dbReference type="InterPro" id="IPR001345">
    <property type="entry name" value="PG/BPGM_mutase_AS"/>
</dbReference>
<evidence type="ECO:0000313" key="5">
    <source>
        <dbReference type="EMBL" id="RPE08514.1"/>
    </source>
</evidence>
<dbReference type="EMBL" id="RPDH01000002">
    <property type="protein sequence ID" value="RPE08514.1"/>
    <property type="molecule type" value="Genomic_DNA"/>
</dbReference>
<keyword evidence="1" id="KW-0324">Glycolysis</keyword>
<evidence type="ECO:0000256" key="1">
    <source>
        <dbReference type="ARBA" id="ARBA00023152"/>
    </source>
</evidence>
<evidence type="ECO:0000313" key="6">
    <source>
        <dbReference type="Proteomes" id="UP000278351"/>
    </source>
</evidence>
<feature type="active site" description="Proton donor/acceptor" evidence="3">
    <location>
        <position position="80"/>
    </location>
</feature>
<dbReference type="InterPro" id="IPR050275">
    <property type="entry name" value="PGM_Phosphatase"/>
</dbReference>
<evidence type="ECO:0000256" key="4">
    <source>
        <dbReference type="PIRSR" id="PIRSR613078-2"/>
    </source>
</evidence>
<protein>
    <submittedName>
        <fullName evidence="5">Histidine phosphatase family protein</fullName>
    </submittedName>
</protein>
<feature type="binding site" evidence="4">
    <location>
        <begin position="8"/>
        <end position="15"/>
    </location>
    <ligand>
        <name>substrate</name>
    </ligand>
</feature>
<dbReference type="OrthoDB" id="9782128at2"/>
<feature type="binding site" evidence="4">
    <location>
        <position position="59"/>
    </location>
    <ligand>
        <name>substrate</name>
    </ligand>
</feature>
<dbReference type="GO" id="GO:0005737">
    <property type="term" value="C:cytoplasm"/>
    <property type="evidence" value="ECO:0007669"/>
    <property type="project" value="TreeGrafter"/>
</dbReference>
<gene>
    <name evidence="5" type="ORF">EGT74_15830</name>
</gene>
<dbReference type="GO" id="GO:0016791">
    <property type="term" value="F:phosphatase activity"/>
    <property type="evidence" value="ECO:0007669"/>
    <property type="project" value="TreeGrafter"/>
</dbReference>
<dbReference type="AlphaFoldDB" id="A0A3N4Q9X7"/>
<evidence type="ECO:0000256" key="3">
    <source>
        <dbReference type="PIRSR" id="PIRSR613078-1"/>
    </source>
</evidence>
<dbReference type="InterPro" id="IPR013078">
    <property type="entry name" value="His_Pase_superF_clade-1"/>
</dbReference>
<dbReference type="SUPFAM" id="SSF53254">
    <property type="entry name" value="Phosphoglycerate mutase-like"/>
    <property type="match status" value="1"/>
</dbReference>
<dbReference type="InterPro" id="IPR029033">
    <property type="entry name" value="His_PPase_superfam"/>
</dbReference>
<feature type="active site" description="Tele-phosphohistidine intermediate" evidence="3">
    <location>
        <position position="9"/>
    </location>
</feature>
<dbReference type="Proteomes" id="UP000278351">
    <property type="component" value="Unassembled WGS sequence"/>
</dbReference>
<keyword evidence="2" id="KW-0413">Isomerase</keyword>
<dbReference type="Pfam" id="PF00300">
    <property type="entry name" value="His_Phos_1"/>
    <property type="match status" value="1"/>
</dbReference>
<dbReference type="Gene3D" id="3.40.50.1240">
    <property type="entry name" value="Phosphoglycerate mutase-like"/>
    <property type="match status" value="1"/>
</dbReference>
<dbReference type="PROSITE" id="PS00175">
    <property type="entry name" value="PG_MUTASE"/>
    <property type="match status" value="1"/>
</dbReference>
<sequence>MLNIFLLRHGQTAWNADNNRYCGRSDISLTARGIQQAEAVKAQLRHITFDGVYSSPLERAFMTANIATGVHVKKDNRLIEADFGEWEQKTKEEFIAEDPSLWHNWMADPASHRAGGTGETGMEIVTRVDDFFNELRRKHTSGNILVAAHNGVNRLYLAYKLGMPLRNYRMLVQDNASITMFTLAADGAFTLEHLNSKF</sequence>
<dbReference type="RefSeq" id="WP_123847515.1">
    <property type="nucleotide sequence ID" value="NZ_RPDH01000002.1"/>
</dbReference>
<organism evidence="5 6">
    <name type="scientific">Chitinophaga lutea</name>
    <dbReference type="NCBI Taxonomy" id="2488634"/>
    <lineage>
        <taxon>Bacteria</taxon>
        <taxon>Pseudomonadati</taxon>
        <taxon>Bacteroidota</taxon>
        <taxon>Chitinophagia</taxon>
        <taxon>Chitinophagales</taxon>
        <taxon>Chitinophagaceae</taxon>
        <taxon>Chitinophaga</taxon>
    </lineage>
</organism>
<accession>A0A3N4Q9X7</accession>
<reference evidence="5 6" key="1">
    <citation type="submission" date="2018-11" db="EMBL/GenBank/DDBJ databases">
        <title>Chitinophaga lutea sp.nov., isolate from arsenic contaminated soil.</title>
        <authorList>
            <person name="Zong Y."/>
        </authorList>
    </citation>
    <scope>NUCLEOTIDE SEQUENCE [LARGE SCALE GENOMIC DNA]</scope>
    <source>
        <strain evidence="5 6">ZY74</strain>
    </source>
</reference>
<evidence type="ECO:0000256" key="2">
    <source>
        <dbReference type="ARBA" id="ARBA00023235"/>
    </source>
</evidence>
<feature type="binding site" evidence="4">
    <location>
        <position position="91"/>
    </location>
    <ligand>
        <name>substrate</name>
    </ligand>
</feature>
<name>A0A3N4Q9X7_9BACT</name>